<evidence type="ECO:0000259" key="2">
    <source>
        <dbReference type="Pfam" id="PF25838"/>
    </source>
</evidence>
<keyword evidence="5" id="KW-1185">Reference proteome</keyword>
<dbReference type="EMBL" id="QXDC01000003">
    <property type="protein sequence ID" value="RIA43751.1"/>
    <property type="molecule type" value="Genomic_DNA"/>
</dbReference>
<reference evidence="4 5" key="1">
    <citation type="submission" date="2018-08" db="EMBL/GenBank/DDBJ databases">
        <title>Genomic Encyclopedia of Type Strains, Phase IV (KMG-IV): sequencing the most valuable type-strain genomes for metagenomic binning, comparative biology and taxonomic classification.</title>
        <authorList>
            <person name="Goeker M."/>
        </authorList>
    </citation>
    <scope>NUCLEOTIDE SEQUENCE [LARGE SCALE GENOMIC DNA]</scope>
    <source>
        <strain evidence="4 5">DSM 25527</strain>
    </source>
</reference>
<comment type="caution">
    <text evidence="4">The sequence shown here is derived from an EMBL/GenBank/DDBJ whole genome shotgun (WGS) entry which is preliminary data.</text>
</comment>
<evidence type="ECO:0000313" key="4">
    <source>
        <dbReference type="EMBL" id="RIA43751.1"/>
    </source>
</evidence>
<accession>A0A397PDP4</accession>
<dbReference type="Proteomes" id="UP000266568">
    <property type="component" value="Unassembled WGS sequence"/>
</dbReference>
<dbReference type="InterPro" id="IPR058789">
    <property type="entry name" value="ApnL_C"/>
</dbReference>
<sequence>MSTRAETLYGTAAAEPQPLRFSAGALSFELVGGDVHAVRIGGVEIIRAIQYLIRDRDWGTLSPAIADLVVVQDAIGVTVTYSATVRDPDGAALTYAATIAATNATLDFTVEARAERDFTTNRLGFCVLHPAHLAGTPLTVEHGDGSVERATFPELIAPWQPFTDIRALIHQQSGATIACRLDGDTFEMEDQRNWSDASYKTYVRPLARPWPYVVPGGSVDRQSVRLSIEGAAIATAHADTSITITPGAPVGTMPRIGLAVSAAEAAATLAAIDALGAIAPQDLLLSVRADAGEGAAEIAALARVAACTNARVTLECVIAASGDLDEELGTVAWLVADAGLPLDGIAVFPAPDLQSTPPGSAWPACPPFDSIYAAARRAFPGIALGGGMFSYFTELNRKRPPVELLDFVSHATCPIVHAADDRSVMQTLEAIPHIVRSAREIIGAAPYRLGPSTIGMRQNPYGSRTMDNPDRGRVPMASVDPRQDGRFAAAWALGYVAAGEAGGLETLTLGALTGPFGVLGPDGPRPVFSIVRDLAALAGAPRRACRSSAPDRVLAVASGDHMLLANLTPAPCVVRVEDTSHRLDLDAYETRRIAL</sequence>
<dbReference type="InterPro" id="IPR058788">
    <property type="entry name" value="ApnL_N"/>
</dbReference>
<dbReference type="InterPro" id="IPR058787">
    <property type="entry name" value="ApnL_M"/>
</dbReference>
<gene>
    <name evidence="4" type="ORF">DFR49_1980</name>
</gene>
<evidence type="ECO:0000313" key="5">
    <source>
        <dbReference type="Proteomes" id="UP000266568"/>
    </source>
</evidence>
<dbReference type="AlphaFoldDB" id="A0A397PDP4"/>
<name>A0A397PDP4_9SPHN</name>
<proteinExistence type="predicted"/>
<dbReference type="OrthoDB" id="931854at2"/>
<dbReference type="Pfam" id="PF25839">
    <property type="entry name" value="Apionate_lact_C"/>
    <property type="match status" value="1"/>
</dbReference>
<organism evidence="4 5">
    <name type="scientific">Hephaestia caeni</name>
    <dbReference type="NCBI Taxonomy" id="645617"/>
    <lineage>
        <taxon>Bacteria</taxon>
        <taxon>Pseudomonadati</taxon>
        <taxon>Pseudomonadota</taxon>
        <taxon>Alphaproteobacteria</taxon>
        <taxon>Sphingomonadales</taxon>
        <taxon>Sphingomonadaceae</taxon>
        <taxon>Hephaestia</taxon>
    </lineage>
</organism>
<protein>
    <submittedName>
        <fullName evidence="4">Uncharacterized protein</fullName>
    </submittedName>
</protein>
<evidence type="ECO:0000259" key="1">
    <source>
        <dbReference type="Pfam" id="PF25837"/>
    </source>
</evidence>
<feature type="domain" description="D-apionate lactonase C-terminal" evidence="3">
    <location>
        <begin position="550"/>
        <end position="593"/>
    </location>
</feature>
<evidence type="ECO:0000259" key="3">
    <source>
        <dbReference type="Pfam" id="PF25839"/>
    </source>
</evidence>
<feature type="domain" description="D-apionate lactonase N-terminal" evidence="1">
    <location>
        <begin position="7"/>
        <end position="230"/>
    </location>
</feature>
<dbReference type="Pfam" id="PF25837">
    <property type="entry name" value="Apionate_lact_N"/>
    <property type="match status" value="1"/>
</dbReference>
<feature type="domain" description="D-apionate lactonase TIM barrel" evidence="2">
    <location>
        <begin position="256"/>
        <end position="539"/>
    </location>
</feature>
<dbReference type="Pfam" id="PF25838">
    <property type="entry name" value="Apionate_lact_M"/>
    <property type="match status" value="1"/>
</dbReference>